<evidence type="ECO:0000313" key="2">
    <source>
        <dbReference type="EnsemblMetazoa" id="CapteP198361"/>
    </source>
</evidence>
<dbReference type="Proteomes" id="UP000014760">
    <property type="component" value="Unassembled WGS sequence"/>
</dbReference>
<evidence type="ECO:0000313" key="1">
    <source>
        <dbReference type="EMBL" id="ELU09907.1"/>
    </source>
</evidence>
<dbReference type="HOGENOM" id="CLU_1162103_0_0_1"/>
<dbReference type="EMBL" id="AMQN01020870">
    <property type="status" value="NOT_ANNOTATED_CDS"/>
    <property type="molecule type" value="Genomic_DNA"/>
</dbReference>
<evidence type="ECO:0000313" key="3">
    <source>
        <dbReference type="Proteomes" id="UP000014760"/>
    </source>
</evidence>
<name>R7V106_CAPTE</name>
<reference evidence="1 3" key="2">
    <citation type="journal article" date="2013" name="Nature">
        <title>Insights into bilaterian evolution from three spiralian genomes.</title>
        <authorList>
            <person name="Simakov O."/>
            <person name="Marletaz F."/>
            <person name="Cho S.J."/>
            <person name="Edsinger-Gonzales E."/>
            <person name="Havlak P."/>
            <person name="Hellsten U."/>
            <person name="Kuo D.H."/>
            <person name="Larsson T."/>
            <person name="Lv J."/>
            <person name="Arendt D."/>
            <person name="Savage R."/>
            <person name="Osoegawa K."/>
            <person name="de Jong P."/>
            <person name="Grimwood J."/>
            <person name="Chapman J.A."/>
            <person name="Shapiro H."/>
            <person name="Aerts A."/>
            <person name="Otillar R.P."/>
            <person name="Terry A.Y."/>
            <person name="Boore J.L."/>
            <person name="Grigoriev I.V."/>
            <person name="Lindberg D.R."/>
            <person name="Seaver E.C."/>
            <person name="Weisblat D.A."/>
            <person name="Putnam N.H."/>
            <person name="Rokhsar D.S."/>
        </authorList>
    </citation>
    <scope>NUCLEOTIDE SEQUENCE</scope>
    <source>
        <strain evidence="1 3">I ESC-2004</strain>
    </source>
</reference>
<dbReference type="EMBL" id="AMQN01020869">
    <property type="status" value="NOT_ANNOTATED_CDS"/>
    <property type="molecule type" value="Genomic_DNA"/>
</dbReference>
<dbReference type="OrthoDB" id="6142480at2759"/>
<dbReference type="EnsemblMetazoa" id="CapteT198361">
    <property type="protein sequence ID" value="CapteP198361"/>
    <property type="gene ID" value="CapteG198361"/>
</dbReference>
<reference evidence="2" key="3">
    <citation type="submission" date="2015-06" db="UniProtKB">
        <authorList>
            <consortium name="EnsemblMetazoa"/>
        </authorList>
    </citation>
    <scope>IDENTIFICATION</scope>
</reference>
<sequence>MAKVTLALVHDLIKKQTETFIAEITSLRDEVAAFKAQLAATNLTSSPQSTPAQPSSFADVVKTSIRSALEEDRAKQEVIIQRLPENTRDVADVHEICARAEVIVKPTAVTRLGKSHPNRPLALEDAFPSDHKVLYFNVALSLPIVSKHTRNVFNFKRANLTMLQSKLNRLSECFNEDLDDISVWTSWSDDVLEISKQCIPKVRVRSSNDPPCFDSEARHLVNQQRTLWRKAKRVNPVNA</sequence>
<accession>R7V106</accession>
<organism evidence="1">
    <name type="scientific">Capitella teleta</name>
    <name type="common">Polychaete worm</name>
    <dbReference type="NCBI Taxonomy" id="283909"/>
    <lineage>
        <taxon>Eukaryota</taxon>
        <taxon>Metazoa</taxon>
        <taxon>Spiralia</taxon>
        <taxon>Lophotrochozoa</taxon>
        <taxon>Annelida</taxon>
        <taxon>Polychaeta</taxon>
        <taxon>Sedentaria</taxon>
        <taxon>Scolecida</taxon>
        <taxon>Capitellidae</taxon>
        <taxon>Capitella</taxon>
    </lineage>
</organism>
<proteinExistence type="predicted"/>
<reference evidence="3" key="1">
    <citation type="submission" date="2012-12" db="EMBL/GenBank/DDBJ databases">
        <authorList>
            <person name="Hellsten U."/>
            <person name="Grimwood J."/>
            <person name="Chapman J.A."/>
            <person name="Shapiro H."/>
            <person name="Aerts A."/>
            <person name="Otillar R.P."/>
            <person name="Terry A.Y."/>
            <person name="Boore J.L."/>
            <person name="Simakov O."/>
            <person name="Marletaz F."/>
            <person name="Cho S.-J."/>
            <person name="Edsinger-Gonzales E."/>
            <person name="Havlak P."/>
            <person name="Kuo D.-H."/>
            <person name="Larsson T."/>
            <person name="Lv J."/>
            <person name="Arendt D."/>
            <person name="Savage R."/>
            <person name="Osoegawa K."/>
            <person name="de Jong P."/>
            <person name="Lindberg D.R."/>
            <person name="Seaver E.C."/>
            <person name="Weisblat D.A."/>
            <person name="Putnam N.H."/>
            <person name="Grigoriev I.V."/>
            <person name="Rokhsar D.S."/>
        </authorList>
    </citation>
    <scope>NUCLEOTIDE SEQUENCE</scope>
    <source>
        <strain evidence="3">I ESC-2004</strain>
    </source>
</reference>
<dbReference type="EMBL" id="KB297806">
    <property type="protein sequence ID" value="ELU09907.1"/>
    <property type="molecule type" value="Genomic_DNA"/>
</dbReference>
<keyword evidence="3" id="KW-1185">Reference proteome</keyword>
<gene>
    <name evidence="1" type="ORF">CAPTEDRAFT_198361</name>
</gene>
<dbReference type="AlphaFoldDB" id="R7V106"/>
<protein>
    <submittedName>
        <fullName evidence="1 2">Uncharacterized protein</fullName>
    </submittedName>
</protein>